<dbReference type="Pfam" id="PF18545">
    <property type="entry name" value="HalOD1"/>
    <property type="match status" value="1"/>
</dbReference>
<dbReference type="EMBL" id="AOIO01000036">
    <property type="protein sequence ID" value="ELY98818.1"/>
    <property type="molecule type" value="Genomic_DNA"/>
</dbReference>
<evidence type="ECO:0000259" key="1">
    <source>
        <dbReference type="Pfam" id="PF18545"/>
    </source>
</evidence>
<name>M0AN52_NATA1</name>
<dbReference type="RefSeq" id="WP_006110384.1">
    <property type="nucleotide sequence ID" value="NZ_AOIO01000036.1"/>
</dbReference>
<comment type="caution">
    <text evidence="2">The sequence shown here is derived from an EMBL/GenBank/DDBJ whole genome shotgun (WGS) entry which is preliminary data.</text>
</comment>
<accession>M0AN52</accession>
<reference evidence="2 3" key="1">
    <citation type="journal article" date="2014" name="PLoS Genet.">
        <title>Phylogenetically driven sequencing of extremely halophilic archaea reveals strategies for static and dynamic osmo-response.</title>
        <authorList>
            <person name="Becker E.A."/>
            <person name="Seitzer P.M."/>
            <person name="Tritt A."/>
            <person name="Larsen D."/>
            <person name="Krusor M."/>
            <person name="Yao A.I."/>
            <person name="Wu D."/>
            <person name="Madern D."/>
            <person name="Eisen J.A."/>
            <person name="Darling A.E."/>
            <person name="Facciotti M.T."/>
        </authorList>
    </citation>
    <scope>NUCLEOTIDE SEQUENCE [LARGE SCALE GENOMIC DNA]</scope>
    <source>
        <strain evidence="2 3">DSM 12278</strain>
    </source>
</reference>
<dbReference type="OrthoDB" id="193772at2157"/>
<dbReference type="InterPro" id="IPR040624">
    <property type="entry name" value="HalOD1"/>
</dbReference>
<gene>
    <name evidence="2" type="ORF">C481_16492</name>
</gene>
<keyword evidence="3" id="KW-1185">Reference proteome</keyword>
<sequence length="124" mass="13470">MSGMASSDRLTPVAEAVDQTVYYDAESETYHMWCDESEYEPVTTALPLAVSSIHGVDPAALEPLADSIDPDALNALVVDWCETTRQCAVAERAGSVSFCYSRCEITIYDDGEIVIDPNRATLVS</sequence>
<protein>
    <recommendedName>
        <fullName evidence="1">Halobacterial output domain-containing protein</fullName>
    </recommendedName>
</protein>
<dbReference type="Proteomes" id="UP000011554">
    <property type="component" value="Unassembled WGS sequence"/>
</dbReference>
<evidence type="ECO:0000313" key="2">
    <source>
        <dbReference type="EMBL" id="ELY98818.1"/>
    </source>
</evidence>
<evidence type="ECO:0000313" key="3">
    <source>
        <dbReference type="Proteomes" id="UP000011554"/>
    </source>
</evidence>
<feature type="domain" description="Halobacterial output" evidence="1">
    <location>
        <begin position="38"/>
        <end position="117"/>
    </location>
</feature>
<organism evidence="2 3">
    <name type="scientific">Natrialba asiatica (strain ATCC 700177 / DSM 12278 / JCM 9576 / FERM P-10747 / NBRC 102637 / 172P1)</name>
    <dbReference type="NCBI Taxonomy" id="29540"/>
    <lineage>
        <taxon>Archaea</taxon>
        <taxon>Methanobacteriati</taxon>
        <taxon>Methanobacteriota</taxon>
        <taxon>Stenosarchaea group</taxon>
        <taxon>Halobacteria</taxon>
        <taxon>Halobacteriales</taxon>
        <taxon>Natrialbaceae</taxon>
        <taxon>Natrialba</taxon>
    </lineage>
</organism>
<dbReference type="AlphaFoldDB" id="M0AN52"/>
<dbReference type="eggNOG" id="arCOG08980">
    <property type="taxonomic scope" value="Archaea"/>
</dbReference>
<dbReference type="PATRIC" id="fig|29540.5.peg.3360"/>
<proteinExistence type="predicted"/>